<gene>
    <name evidence="2" type="ORF">BCR44DRAFT_1205328</name>
</gene>
<feature type="compositionally biased region" description="Low complexity" evidence="1">
    <location>
        <begin position="41"/>
        <end position="56"/>
    </location>
</feature>
<evidence type="ECO:0000313" key="3">
    <source>
        <dbReference type="Proteomes" id="UP000193411"/>
    </source>
</evidence>
<feature type="region of interest" description="Disordered" evidence="1">
    <location>
        <begin position="183"/>
        <end position="325"/>
    </location>
</feature>
<feature type="compositionally biased region" description="Polar residues" evidence="1">
    <location>
        <begin position="87"/>
        <end position="112"/>
    </location>
</feature>
<dbReference type="STRING" id="765915.A0A1Y2HF52"/>
<feature type="compositionally biased region" description="Low complexity" evidence="1">
    <location>
        <begin position="305"/>
        <end position="325"/>
    </location>
</feature>
<comment type="caution">
    <text evidence="2">The sequence shown here is derived from an EMBL/GenBank/DDBJ whole genome shotgun (WGS) entry which is preliminary data.</text>
</comment>
<feature type="compositionally biased region" description="Low complexity" evidence="1">
    <location>
        <begin position="193"/>
        <end position="206"/>
    </location>
</feature>
<feature type="compositionally biased region" description="Polar residues" evidence="1">
    <location>
        <begin position="207"/>
        <end position="220"/>
    </location>
</feature>
<keyword evidence="3" id="KW-1185">Reference proteome</keyword>
<name>A0A1Y2HF52_9FUNG</name>
<evidence type="ECO:0000256" key="1">
    <source>
        <dbReference type="SAM" id="MobiDB-lite"/>
    </source>
</evidence>
<accession>A0A1Y2HF52</accession>
<evidence type="ECO:0000313" key="2">
    <source>
        <dbReference type="EMBL" id="ORZ33210.1"/>
    </source>
</evidence>
<protein>
    <submittedName>
        <fullName evidence="2">Uncharacterized protein</fullName>
    </submittedName>
</protein>
<feature type="compositionally biased region" description="Basic and acidic residues" evidence="1">
    <location>
        <begin position="508"/>
        <end position="523"/>
    </location>
</feature>
<feature type="compositionally biased region" description="Polar residues" evidence="1">
    <location>
        <begin position="279"/>
        <end position="289"/>
    </location>
</feature>
<feature type="region of interest" description="Disordered" evidence="1">
    <location>
        <begin position="386"/>
        <end position="567"/>
    </location>
</feature>
<proteinExistence type="predicted"/>
<feature type="compositionally biased region" description="Pro residues" evidence="1">
    <location>
        <begin position="387"/>
        <end position="401"/>
    </location>
</feature>
<feature type="compositionally biased region" description="Polar residues" evidence="1">
    <location>
        <begin position="524"/>
        <end position="536"/>
    </location>
</feature>
<feature type="compositionally biased region" description="Low complexity" evidence="1">
    <location>
        <begin position="537"/>
        <end position="552"/>
    </location>
</feature>
<feature type="compositionally biased region" description="Low complexity" evidence="1">
    <location>
        <begin position="69"/>
        <end position="81"/>
    </location>
</feature>
<feature type="region of interest" description="Disordered" evidence="1">
    <location>
        <begin position="41"/>
        <end position="136"/>
    </location>
</feature>
<reference evidence="2 3" key="1">
    <citation type="submission" date="2016-07" db="EMBL/GenBank/DDBJ databases">
        <title>Pervasive Adenine N6-methylation of Active Genes in Fungi.</title>
        <authorList>
            <consortium name="DOE Joint Genome Institute"/>
            <person name="Mondo S.J."/>
            <person name="Dannebaum R.O."/>
            <person name="Kuo R.C."/>
            <person name="Labutti K."/>
            <person name="Haridas S."/>
            <person name="Kuo A."/>
            <person name="Salamov A."/>
            <person name="Ahrendt S.R."/>
            <person name="Lipzen A."/>
            <person name="Sullivan W."/>
            <person name="Andreopoulos W.B."/>
            <person name="Clum A."/>
            <person name="Lindquist E."/>
            <person name="Daum C."/>
            <person name="Ramamoorthy G.K."/>
            <person name="Gryganskyi A."/>
            <person name="Culley D."/>
            <person name="Magnuson J.K."/>
            <person name="James T.Y."/>
            <person name="O'Malley M.A."/>
            <person name="Stajich J.E."/>
            <person name="Spatafora J.W."/>
            <person name="Visel A."/>
            <person name="Grigoriev I.V."/>
        </authorList>
    </citation>
    <scope>NUCLEOTIDE SEQUENCE [LARGE SCALE GENOMIC DNA]</scope>
    <source>
        <strain evidence="2 3">PL171</strain>
    </source>
</reference>
<dbReference type="PRINTS" id="PR01217">
    <property type="entry name" value="PRICHEXTENSN"/>
</dbReference>
<dbReference type="Proteomes" id="UP000193411">
    <property type="component" value="Unassembled WGS sequence"/>
</dbReference>
<sequence length="567" mass="62049">MGLAVTVAIGLRQRRQQRRLHGRPNSIHGLPAIIVRAGSAFAAAQPQQQQQQQSQPHFGPTSFGYNRAQQGRHPQQPQTQPNAYPHQGQQQHRLRINHSNPNTYTPQPNTYQHPPAVSGPGAGYQQQQPPQHQARGVRPLVSMVDTLQARPCRRRARISFSKRTSSTKTGLCSVAVLHSTWPRNGVSGPVHPQQQMHQQQYRQPQQSHGYGQTSPSSTYPQAPVSGQHRQQFGQQQQMQQMSTQQQQPPSQHQQQQQQQAPLQPTGSAPGMYPGYPQTGFVQYQPQVPGSQPLFVPPPSQSGHLQNPGQTGPNPQTPQPMQQQNQLQQLPLPPHMMHAVPAGFMPIMPQPMSNQPFPPPPHMQFMPHMAMQVPFPVHMPIQMQVPMQPQPQAQPGPRPPQFATPQFQGPIRPSMQQPPMMFMAPGIQPPPYYPPGPMPPPPIVPPPASTSPVTNPPFQANRQPGAASPNSHAGPSTSQPQPQPQHSNTRASGPPIAGNSVSIDTLDSVLERIKSTLAKPHEESTSTTGASPTVSLNAQQQPASSATTPTTATRDFALDLGPPLFRPR</sequence>
<dbReference type="AlphaFoldDB" id="A0A1Y2HF52"/>
<dbReference type="EMBL" id="MCFL01000037">
    <property type="protein sequence ID" value="ORZ33210.1"/>
    <property type="molecule type" value="Genomic_DNA"/>
</dbReference>
<feature type="compositionally biased region" description="Pro residues" evidence="1">
    <location>
        <begin position="426"/>
        <end position="448"/>
    </location>
</feature>
<organism evidence="2 3">
    <name type="scientific">Catenaria anguillulae PL171</name>
    <dbReference type="NCBI Taxonomy" id="765915"/>
    <lineage>
        <taxon>Eukaryota</taxon>
        <taxon>Fungi</taxon>
        <taxon>Fungi incertae sedis</taxon>
        <taxon>Blastocladiomycota</taxon>
        <taxon>Blastocladiomycetes</taxon>
        <taxon>Blastocladiales</taxon>
        <taxon>Catenariaceae</taxon>
        <taxon>Catenaria</taxon>
    </lineage>
</organism>
<feature type="compositionally biased region" description="Polar residues" evidence="1">
    <location>
        <begin position="457"/>
        <end position="473"/>
    </location>
</feature>
<feature type="compositionally biased region" description="Low complexity" evidence="1">
    <location>
        <begin position="226"/>
        <end position="259"/>
    </location>
</feature>